<dbReference type="InterPro" id="IPR001841">
    <property type="entry name" value="Znf_RING"/>
</dbReference>
<protein>
    <submittedName>
        <fullName evidence="8">Vacuolar protein sorting-associated protein 8 homolog</fullName>
    </submittedName>
</protein>
<feature type="compositionally biased region" description="Acidic residues" evidence="5">
    <location>
        <begin position="993"/>
        <end position="1002"/>
    </location>
</feature>
<dbReference type="Pfam" id="PF12816">
    <property type="entry name" value="TPR_Vps8"/>
    <property type="match status" value="1"/>
</dbReference>
<evidence type="ECO:0000313" key="8">
    <source>
        <dbReference type="RefSeq" id="XP_011496055.1"/>
    </source>
</evidence>
<name>A0AAJ6YDH1_9HYME</name>
<dbReference type="GO" id="GO:0006623">
    <property type="term" value="P:protein targeting to vacuole"/>
    <property type="evidence" value="ECO:0007669"/>
    <property type="project" value="InterPro"/>
</dbReference>
<dbReference type="InterPro" id="IPR045111">
    <property type="entry name" value="Vps41/Vps8"/>
</dbReference>
<organism evidence="7 8">
    <name type="scientific">Ceratosolen solmsi marchali</name>
    <dbReference type="NCBI Taxonomy" id="326594"/>
    <lineage>
        <taxon>Eukaryota</taxon>
        <taxon>Metazoa</taxon>
        <taxon>Ecdysozoa</taxon>
        <taxon>Arthropoda</taxon>
        <taxon>Hexapoda</taxon>
        <taxon>Insecta</taxon>
        <taxon>Pterygota</taxon>
        <taxon>Neoptera</taxon>
        <taxon>Endopterygota</taxon>
        <taxon>Hymenoptera</taxon>
        <taxon>Apocrita</taxon>
        <taxon>Proctotrupomorpha</taxon>
        <taxon>Chalcidoidea</taxon>
        <taxon>Agaonidae</taxon>
        <taxon>Agaoninae</taxon>
        <taxon>Ceratosolen</taxon>
    </lineage>
</organism>
<accession>A0AAJ6YDH1</accession>
<comment type="similarity">
    <text evidence="1">Belongs to the VPS8 family.</text>
</comment>
<keyword evidence="3" id="KW-0862">Zinc</keyword>
<dbReference type="GO" id="GO:0008270">
    <property type="term" value="F:zinc ion binding"/>
    <property type="evidence" value="ECO:0007669"/>
    <property type="project" value="UniProtKB-KW"/>
</dbReference>
<dbReference type="InterPro" id="IPR015943">
    <property type="entry name" value="WD40/YVTN_repeat-like_dom_sf"/>
</dbReference>
<dbReference type="Proteomes" id="UP000695007">
    <property type="component" value="Unplaced"/>
</dbReference>
<dbReference type="CTD" id="23355"/>
<dbReference type="GO" id="GO:0034058">
    <property type="term" value="P:endosomal vesicle fusion"/>
    <property type="evidence" value="ECO:0007669"/>
    <property type="project" value="TreeGrafter"/>
</dbReference>
<reference evidence="8" key="1">
    <citation type="submission" date="2025-08" db="UniProtKB">
        <authorList>
            <consortium name="RefSeq"/>
        </authorList>
    </citation>
    <scope>IDENTIFICATION</scope>
</reference>
<dbReference type="PANTHER" id="PTHR12616">
    <property type="entry name" value="VACUOLAR PROTEIN SORTING VPS41"/>
    <property type="match status" value="1"/>
</dbReference>
<feature type="region of interest" description="Disordered" evidence="5">
    <location>
        <begin position="991"/>
        <end position="1012"/>
    </location>
</feature>
<evidence type="ECO:0000313" key="7">
    <source>
        <dbReference type="Proteomes" id="UP000695007"/>
    </source>
</evidence>
<evidence type="ECO:0000256" key="1">
    <source>
        <dbReference type="ARBA" id="ARBA00009422"/>
    </source>
</evidence>
<evidence type="ECO:0000256" key="5">
    <source>
        <dbReference type="SAM" id="MobiDB-lite"/>
    </source>
</evidence>
<evidence type="ECO:0000256" key="2">
    <source>
        <dbReference type="ARBA" id="ARBA00022771"/>
    </source>
</evidence>
<dbReference type="SUPFAM" id="SSF57850">
    <property type="entry name" value="RING/U-box"/>
    <property type="match status" value="1"/>
</dbReference>
<dbReference type="SUPFAM" id="SSF50978">
    <property type="entry name" value="WD40 repeat-like"/>
    <property type="match status" value="1"/>
</dbReference>
<evidence type="ECO:0000256" key="4">
    <source>
        <dbReference type="PROSITE-ProRule" id="PRU00175"/>
    </source>
</evidence>
<dbReference type="InterPro" id="IPR036322">
    <property type="entry name" value="WD40_repeat_dom_sf"/>
</dbReference>
<gene>
    <name evidence="8" type="primary">LOC105360754</name>
</gene>
<proteinExistence type="inferred from homology"/>
<dbReference type="GO" id="GO:0030897">
    <property type="term" value="C:HOPS complex"/>
    <property type="evidence" value="ECO:0007669"/>
    <property type="project" value="TreeGrafter"/>
</dbReference>
<dbReference type="RefSeq" id="XP_011496055.1">
    <property type="nucleotide sequence ID" value="XM_011497753.1"/>
</dbReference>
<evidence type="ECO:0000259" key="6">
    <source>
        <dbReference type="PROSITE" id="PS50089"/>
    </source>
</evidence>
<dbReference type="PANTHER" id="PTHR12616:SF8">
    <property type="entry name" value="VACUOLAR PROTEIN SORTING-ASSOCIATED PROTEIN 8 HOMOLOG"/>
    <property type="match status" value="1"/>
</dbReference>
<feature type="domain" description="RING-type" evidence="6">
    <location>
        <begin position="1251"/>
        <end position="1288"/>
    </location>
</feature>
<evidence type="ECO:0000256" key="3">
    <source>
        <dbReference type="ARBA" id="ARBA00022833"/>
    </source>
</evidence>
<dbReference type="GO" id="GO:0005770">
    <property type="term" value="C:late endosome"/>
    <property type="evidence" value="ECO:0007669"/>
    <property type="project" value="TreeGrafter"/>
</dbReference>
<sequence>MAEENGSNSEVGSQENLTADVINLEIEELDDVEYAIPAVDKLPSLESILAEPDCGSLSGTDDDTGLVSLEKLSTSETVSVGSLLSLNSPSRPKSRQPVLSSIILRHVILKGICAQIASASDKINAGLASAVAAGGNMMAIGTSHGLILDFDSAQTLKWCHRDTRHQGSVSALCFNHDGTRILAGFAKGYILMIDSSNGKILRTLTDVHPPGTAVLHVKFTDSPKLALCSDSGGSVFELTFTRTIGVRGCESKCLFSGSRGEVCSLEPLLLDELAIHPLKNYTLVAMATLSKVIVVCIRPRMRVVLTHPLNGAAIAPPQVAWQLVVIRSVDATRIIDPVLALGRDNVIHFYQVCSEVGMRVRLTPLRRIILTYTMSNLRWLNSRSLAVLDIHEKLHLLDVRTQENLEILDVSNVGLSYASSHFKGLSTGGNVSKAMALAGERACYNTVITFGSQLLLLGMKSLHAICVRTWTERLRYLTMQKRFREALELGLDFYRDKAKAVVGLHGSKQRRKQIVQDKVCQVLVRYMDELPSSPEGSNVELEIVATCVEYCVQLESVDLLFGKLWDLVYESESLRAGYLRALESPLLEANLPPRLPPFVAQQLVALYNREDRLESLQAIIILLHVDCLDIHQVTTICNERGLWEALIHLQTAALCDYTAPIHQLVPVLGKHLLANVDSAQPWDCINLGNALLVYTSCCLTGRQFPRKSELPESLPRKVKADVLRALLSQHSSLASDAERQYPYLRTLLRFDAKGFLDAIAMAFQEPEFTSEMGLRQRQRVVDILFNIVTASTPQVPESSDYLTNEQKIFVLVFIVDEIVECTVNLETNSLFRIVEILCLETSGDHKSKRENAILKLIHGNKLNSFAETTLLNLTHKANFLRVSELLHTNRGDWKSVCECMIADPARHPEIPLLLQQLPTIQLGEIMMKQARDLVSIDAPGLAGIIVARLADETDRILEAVHDDPRSEYALLAALYGYTEGGKRELEATVDKAYEEEEEEEEENRSGPKSELSQSNLQRFLELMCEFEPERVEQKEKTKQPISLTYIHPLQVLRHLRGSYGCELEDALKIVRLANRKDAEATLLEQSANYQGAFDLLLGRLTEITKQFDGDKSREEEAISVTAQLAGLCRRSAGTLDWLPLVEITLSLQSARSEAHKSSRALSEKLLKIILESLSGTTALSTVLEHILKQPLSTGGTMGDVRKLLTDVLTQSRYEEVLVQTTARLVGLELHEALKKSLREAGKARVSSSLVCPVCRRILSHTADCIVILNCNHTYHAECLSEPKLCYECLNTKGWSHPITDFSPPTPQSADSQATQERRKLEPPAFMQNKLTSLRLAPPVPWPDLEDVL</sequence>
<keyword evidence="2 4" id="KW-0479">Metal-binding</keyword>
<dbReference type="PROSITE" id="PS50089">
    <property type="entry name" value="ZF_RING_2"/>
    <property type="match status" value="1"/>
</dbReference>
<dbReference type="Pfam" id="PF23410">
    <property type="entry name" value="Beta-prop_VPS8"/>
    <property type="match status" value="1"/>
</dbReference>
<dbReference type="GeneID" id="105360754"/>
<keyword evidence="7" id="KW-1185">Reference proteome</keyword>
<dbReference type="Gene3D" id="2.130.10.10">
    <property type="entry name" value="YVTN repeat-like/Quinoprotein amine dehydrogenase"/>
    <property type="match status" value="1"/>
</dbReference>
<feature type="region of interest" description="Disordered" evidence="5">
    <location>
        <begin position="1299"/>
        <end position="1323"/>
    </location>
</feature>
<dbReference type="KEGG" id="csol:105360754"/>
<dbReference type="InterPro" id="IPR025941">
    <property type="entry name" value="Vps8_central_dom"/>
</dbReference>
<keyword evidence="2 4" id="KW-0863">Zinc-finger</keyword>